<evidence type="ECO:0000313" key="1">
    <source>
        <dbReference type="EMBL" id="QTD44982.1"/>
    </source>
</evidence>
<dbReference type="AlphaFoldDB" id="A0A975CFS5"/>
<protein>
    <submittedName>
        <fullName evidence="1">Uncharacterized protein</fullName>
    </submittedName>
</protein>
<dbReference type="KEGG" id="otd:J1M35_18355"/>
<evidence type="ECO:0000313" key="2">
    <source>
        <dbReference type="Proteomes" id="UP000663903"/>
    </source>
</evidence>
<proteinExistence type="predicted"/>
<dbReference type="RefSeq" id="WP_208008735.1">
    <property type="nucleotide sequence ID" value="NZ_CP071796.1"/>
</dbReference>
<gene>
    <name evidence="1" type="ORF">J1M35_18355</name>
</gene>
<accession>A0A975CFS5</accession>
<name>A0A975CFS5_9BURK</name>
<keyword evidence="2" id="KW-1185">Reference proteome</keyword>
<organism evidence="1 2">
    <name type="scientific">Ottowia testudinis</name>
    <dbReference type="NCBI Taxonomy" id="2816950"/>
    <lineage>
        <taxon>Bacteria</taxon>
        <taxon>Pseudomonadati</taxon>
        <taxon>Pseudomonadota</taxon>
        <taxon>Betaproteobacteria</taxon>
        <taxon>Burkholderiales</taxon>
        <taxon>Comamonadaceae</taxon>
        <taxon>Ottowia</taxon>
    </lineage>
</organism>
<sequence length="168" mass="17525">MSLQTRFESLVIRLAAEFKTIYSRIGQLSSLSTTDKSSLVASINELRSLVQTASNAQLINDAQAGSTATTFSASKITALLDALKTDILGGADAAFDTLKELQTAIQSDQTGITALLAAVDKRVRFDSAQSLTADEQTQARSNIGAIAASAIGNPETDLVAAFEAALVA</sequence>
<dbReference type="Proteomes" id="UP000663903">
    <property type="component" value="Chromosome"/>
</dbReference>
<reference evidence="1" key="1">
    <citation type="submission" date="2021-03" db="EMBL/GenBank/DDBJ databases">
        <title>Ottowia sp. 27C isolated from the cloaca of a Giant Asian pond turtle (Heosemys grandis).</title>
        <authorList>
            <person name="Spergser J."/>
            <person name="Busse H.-J."/>
        </authorList>
    </citation>
    <scope>NUCLEOTIDE SEQUENCE</scope>
    <source>
        <strain evidence="1">27C</strain>
    </source>
</reference>
<dbReference type="EMBL" id="CP071796">
    <property type="protein sequence ID" value="QTD44982.1"/>
    <property type="molecule type" value="Genomic_DNA"/>
</dbReference>